<keyword evidence="1" id="KW-0812">Transmembrane</keyword>
<feature type="transmembrane region" description="Helical" evidence="1">
    <location>
        <begin position="48"/>
        <end position="72"/>
    </location>
</feature>
<keyword evidence="1" id="KW-0472">Membrane</keyword>
<accession>A0AAD4KSE7</accession>
<dbReference type="AlphaFoldDB" id="A0AAD4KSE7"/>
<evidence type="ECO:0000313" key="2">
    <source>
        <dbReference type="EMBL" id="KAH8699289.1"/>
    </source>
</evidence>
<sequence>MYHFFAPLRLYFDSFILFSSTYPYCLCCFTHHINASLYYVVRARREKYLGIAFLPSFTFPSSFSCVVLLPILPLSLYISCTAI</sequence>
<organism evidence="2 3">
    <name type="scientific">Talaromyces proteolyticus</name>
    <dbReference type="NCBI Taxonomy" id="1131652"/>
    <lineage>
        <taxon>Eukaryota</taxon>
        <taxon>Fungi</taxon>
        <taxon>Dikarya</taxon>
        <taxon>Ascomycota</taxon>
        <taxon>Pezizomycotina</taxon>
        <taxon>Eurotiomycetes</taxon>
        <taxon>Eurotiomycetidae</taxon>
        <taxon>Eurotiales</taxon>
        <taxon>Trichocomaceae</taxon>
        <taxon>Talaromyces</taxon>
        <taxon>Talaromyces sect. Bacilispori</taxon>
    </lineage>
</organism>
<evidence type="ECO:0000256" key="1">
    <source>
        <dbReference type="SAM" id="Phobius"/>
    </source>
</evidence>
<gene>
    <name evidence="2" type="ORF">BGW36DRAFT_158539</name>
</gene>
<dbReference type="Proteomes" id="UP001201262">
    <property type="component" value="Unassembled WGS sequence"/>
</dbReference>
<evidence type="ECO:0000313" key="3">
    <source>
        <dbReference type="Proteomes" id="UP001201262"/>
    </source>
</evidence>
<reference evidence="2" key="1">
    <citation type="submission" date="2021-12" db="EMBL/GenBank/DDBJ databases">
        <title>Convergent genome expansion in fungi linked to evolution of root-endophyte symbiosis.</title>
        <authorList>
            <consortium name="DOE Joint Genome Institute"/>
            <person name="Ke Y.-H."/>
            <person name="Bonito G."/>
            <person name="Liao H.-L."/>
            <person name="Looney B."/>
            <person name="Rojas-Flechas A."/>
            <person name="Nash J."/>
            <person name="Hameed K."/>
            <person name="Schadt C."/>
            <person name="Martin F."/>
            <person name="Crous P.W."/>
            <person name="Miettinen O."/>
            <person name="Magnuson J.K."/>
            <person name="Labbe J."/>
            <person name="Jacobson D."/>
            <person name="Doktycz M.J."/>
            <person name="Veneault-Fourrey C."/>
            <person name="Kuo A."/>
            <person name="Mondo S."/>
            <person name="Calhoun S."/>
            <person name="Riley R."/>
            <person name="Ohm R."/>
            <person name="LaButti K."/>
            <person name="Andreopoulos B."/>
            <person name="Pangilinan J."/>
            <person name="Nolan M."/>
            <person name="Tritt A."/>
            <person name="Clum A."/>
            <person name="Lipzen A."/>
            <person name="Daum C."/>
            <person name="Barry K."/>
            <person name="Grigoriev I.V."/>
            <person name="Vilgalys R."/>
        </authorList>
    </citation>
    <scope>NUCLEOTIDE SEQUENCE</scope>
    <source>
        <strain evidence="2">PMI_201</strain>
    </source>
</reference>
<dbReference type="GeneID" id="70239851"/>
<proteinExistence type="predicted"/>
<name>A0AAD4KSE7_9EURO</name>
<comment type="caution">
    <text evidence="2">The sequence shown here is derived from an EMBL/GenBank/DDBJ whole genome shotgun (WGS) entry which is preliminary data.</text>
</comment>
<keyword evidence="1" id="KW-1133">Transmembrane helix</keyword>
<keyword evidence="3" id="KW-1185">Reference proteome</keyword>
<dbReference type="RefSeq" id="XP_046073753.1">
    <property type="nucleotide sequence ID" value="XM_046209564.1"/>
</dbReference>
<feature type="transmembrane region" description="Helical" evidence="1">
    <location>
        <begin position="20"/>
        <end position="41"/>
    </location>
</feature>
<protein>
    <submittedName>
        <fullName evidence="2">Uncharacterized protein</fullName>
    </submittedName>
</protein>
<dbReference type="EMBL" id="JAJTJA010000005">
    <property type="protein sequence ID" value="KAH8699289.1"/>
    <property type="molecule type" value="Genomic_DNA"/>
</dbReference>